<accession>A0A833L0S3</accession>
<keyword evidence="3" id="KW-0028">Amino-acid biosynthesis</keyword>
<feature type="binding site" evidence="3">
    <location>
        <begin position="230"/>
        <end position="231"/>
    </location>
    <ligand>
        <name>substrate</name>
    </ligand>
</feature>
<comment type="caution">
    <text evidence="4">The sequence shown here is derived from an EMBL/GenBank/DDBJ whole genome shotgun (WGS) entry which is preliminary data.</text>
</comment>
<dbReference type="Pfam" id="PF01008">
    <property type="entry name" value="IF-2B"/>
    <property type="match status" value="1"/>
</dbReference>
<sequence>MRAAGKNYRTVWMDGASVFLIEQNLLPFKFQIYESKSYLETCFAIEKMLVRGAGAIGAAAGFAMAQAVLSGQNIEEAKKRIESTRPTAQNLFYAVQRVYNAKDAQKEAQSIADEDAQNCRKIGEIGSELIKDGSAIETHCNAGWLAFVDYGSALAPIYHSHKAGKKIFVYVDETRPRGQGARLTAWELKNEGVPHAIISDNAGAYLMSQGKIDLMIVGADRIAANGDTANKIGTLEKAICAKEFGIPFYVAAPTSTFDKNCKTGTDIPIEQRSQNEVLFQSGITKDNQVEEILVCSPGSTAINPAFDVTPSKYITGFITEKGIKTSPRTGAGFVQEIF</sequence>
<protein>
    <recommendedName>
        <fullName evidence="3">Methylthioribose-1-phosphate isomerase</fullName>
        <shortName evidence="3">M1Pi</shortName>
        <shortName evidence="3">MTR-1-P isomerase</shortName>
        <ecNumber evidence="3">5.3.1.23</ecNumber>
    </recommendedName>
    <alternativeName>
        <fullName evidence="3">S-methyl-5-thioribose-1-phosphate isomerase</fullName>
    </alternativeName>
</protein>
<feature type="binding site" evidence="3">
    <location>
        <position position="179"/>
    </location>
    <ligand>
        <name>substrate</name>
    </ligand>
</feature>
<dbReference type="NCBIfam" id="NF004326">
    <property type="entry name" value="PRK05720.1"/>
    <property type="match status" value="1"/>
</dbReference>
<dbReference type="EC" id="5.3.1.23" evidence="3"/>
<comment type="catalytic activity">
    <reaction evidence="2 3">
        <text>5-(methylsulfanyl)-alpha-D-ribose 1-phosphate = 5-(methylsulfanyl)-D-ribulose 1-phosphate</text>
        <dbReference type="Rhea" id="RHEA:19989"/>
        <dbReference type="ChEBI" id="CHEBI:58533"/>
        <dbReference type="ChEBI" id="CHEBI:58548"/>
        <dbReference type="EC" id="5.3.1.23"/>
    </reaction>
</comment>
<dbReference type="InterPro" id="IPR000649">
    <property type="entry name" value="IF-2B-related"/>
</dbReference>
<dbReference type="InterPro" id="IPR011559">
    <property type="entry name" value="Initiation_fac_2B_a/b/d"/>
</dbReference>
<dbReference type="NCBIfam" id="TIGR00524">
    <property type="entry name" value="eIF-2B_rel"/>
    <property type="match status" value="1"/>
</dbReference>
<feature type="binding site" evidence="3">
    <location>
        <begin position="51"/>
        <end position="53"/>
    </location>
    <ligand>
        <name>substrate</name>
    </ligand>
</feature>
<dbReference type="PANTHER" id="PTHR43475">
    <property type="entry name" value="METHYLTHIORIBOSE-1-PHOSPHATE ISOMERASE"/>
    <property type="match status" value="1"/>
</dbReference>
<dbReference type="NCBIfam" id="TIGR00512">
    <property type="entry name" value="salvage_mtnA"/>
    <property type="match status" value="1"/>
</dbReference>
<proteinExistence type="inferred from homology"/>
<dbReference type="Proteomes" id="UP000488506">
    <property type="component" value="Unassembled WGS sequence"/>
</dbReference>
<keyword evidence="1 3" id="KW-0413">Isomerase</keyword>
<dbReference type="PANTHER" id="PTHR43475:SF1">
    <property type="entry name" value="METHYLTHIORIBOSE-1-PHOSPHATE ISOMERASE"/>
    <property type="match status" value="1"/>
</dbReference>
<feature type="active site" description="Proton donor" evidence="3">
    <location>
        <position position="220"/>
    </location>
</feature>
<dbReference type="InterPro" id="IPR042529">
    <property type="entry name" value="IF_2B-like_C"/>
</dbReference>
<evidence type="ECO:0000256" key="1">
    <source>
        <dbReference type="ARBA" id="ARBA00023235"/>
    </source>
</evidence>
<evidence type="ECO:0000256" key="2">
    <source>
        <dbReference type="ARBA" id="ARBA00052401"/>
    </source>
</evidence>
<gene>
    <name evidence="3" type="primary">mtnA</name>
    <name evidence="4" type="ORF">FD145_995</name>
</gene>
<dbReference type="UniPathway" id="UPA00904">
    <property type="reaction ID" value="UER00874"/>
</dbReference>
<dbReference type="EMBL" id="WPAF01000015">
    <property type="protein sequence ID" value="KAF0133973.1"/>
    <property type="molecule type" value="Genomic_DNA"/>
</dbReference>
<dbReference type="Gene3D" id="1.20.120.420">
    <property type="entry name" value="translation initiation factor eif-2b, domain 1"/>
    <property type="match status" value="1"/>
</dbReference>
<organism evidence="4 5">
    <name type="scientific">Candidatus Saganbacteria bacterium</name>
    <dbReference type="NCBI Taxonomy" id="2575572"/>
    <lineage>
        <taxon>Bacteria</taxon>
        <taxon>Bacillati</taxon>
        <taxon>Saganbacteria</taxon>
    </lineage>
</organism>
<comment type="function">
    <text evidence="3">Catalyzes the interconversion of methylthioribose-1-phosphate (MTR-1-P) into methylthioribulose-1-phosphate (MTRu-1-P).</text>
</comment>
<comment type="similarity">
    <text evidence="3">Belongs to the EIF-2B alpha/beta/delta subunits family. MtnA subfamily.</text>
</comment>
<evidence type="ECO:0000313" key="4">
    <source>
        <dbReference type="EMBL" id="KAF0133973.1"/>
    </source>
</evidence>
<dbReference type="InterPro" id="IPR027363">
    <property type="entry name" value="M1Pi_N"/>
</dbReference>
<feature type="binding site" evidence="3">
    <location>
        <position position="85"/>
    </location>
    <ligand>
        <name>substrate</name>
    </ligand>
</feature>
<dbReference type="FunFam" id="3.40.50.10470:FF:000006">
    <property type="entry name" value="Methylthioribose-1-phosphate isomerase"/>
    <property type="match status" value="1"/>
</dbReference>
<evidence type="ECO:0000313" key="5">
    <source>
        <dbReference type="Proteomes" id="UP000488506"/>
    </source>
</evidence>
<reference evidence="4 5" key="1">
    <citation type="submission" date="2019-12" db="EMBL/GenBank/DDBJ databases">
        <authorList>
            <person name="Wolfe R."/>
            <person name="Danczak R."/>
            <person name="Wilkins M."/>
        </authorList>
    </citation>
    <scope>NUCLEOTIDE SEQUENCE [LARGE SCALE GENOMIC DNA]</scope>
    <source>
        <strain evidence="4">X2_MaxBin.013</strain>
    </source>
</reference>
<evidence type="ECO:0000256" key="3">
    <source>
        <dbReference type="HAMAP-Rule" id="MF_01678"/>
    </source>
</evidence>
<dbReference type="SUPFAM" id="SSF100950">
    <property type="entry name" value="NagB/RpiA/CoA transferase-like"/>
    <property type="match status" value="1"/>
</dbReference>
<dbReference type="GO" id="GO:0046523">
    <property type="term" value="F:S-methyl-5-thioribose-1-phosphate isomerase activity"/>
    <property type="evidence" value="ECO:0007669"/>
    <property type="project" value="UniProtKB-UniRule"/>
</dbReference>
<name>A0A833L0S3_UNCSA</name>
<dbReference type="AlphaFoldDB" id="A0A833L0S3"/>
<dbReference type="InterPro" id="IPR037171">
    <property type="entry name" value="NagB/RpiA_transferase-like"/>
</dbReference>
<dbReference type="GO" id="GO:0019509">
    <property type="term" value="P:L-methionine salvage from methylthioadenosine"/>
    <property type="evidence" value="ECO:0007669"/>
    <property type="project" value="UniProtKB-UniRule"/>
</dbReference>
<dbReference type="HAMAP" id="MF_01678">
    <property type="entry name" value="Salvage_MtnA"/>
    <property type="match status" value="1"/>
</dbReference>
<dbReference type="InterPro" id="IPR005251">
    <property type="entry name" value="IF-M1Pi"/>
</dbReference>
<keyword evidence="3" id="KW-0486">Methionine biosynthesis</keyword>
<feature type="site" description="Transition state stabilizer" evidence="3">
    <location>
        <position position="140"/>
    </location>
</feature>
<comment type="pathway">
    <text evidence="3">Amino-acid biosynthesis; L-methionine biosynthesis via salvage pathway; L-methionine from S-methyl-5-thio-alpha-D-ribose 1-phosphate: step 1/6.</text>
</comment>
<dbReference type="Gene3D" id="3.40.50.10470">
    <property type="entry name" value="Translation initiation factor eif-2b, domain 2"/>
    <property type="match status" value="1"/>
</dbReference>